<keyword evidence="3 10" id="KW-0808">Transferase</keyword>
<evidence type="ECO:0000256" key="8">
    <source>
        <dbReference type="SAM" id="Phobius"/>
    </source>
</evidence>
<evidence type="ECO:0000313" key="10">
    <source>
        <dbReference type="EMBL" id="RYB99131.1"/>
    </source>
</evidence>
<feature type="region of interest" description="Disordered" evidence="7">
    <location>
        <begin position="1"/>
        <end position="59"/>
    </location>
</feature>
<dbReference type="AlphaFoldDB" id="A0A4Q2SBW3"/>
<dbReference type="GO" id="GO:0016020">
    <property type="term" value="C:membrane"/>
    <property type="evidence" value="ECO:0007669"/>
    <property type="project" value="UniProtKB-SubCell"/>
</dbReference>
<keyword evidence="6 8" id="KW-0472">Membrane</keyword>
<evidence type="ECO:0000259" key="9">
    <source>
        <dbReference type="Pfam" id="PF02397"/>
    </source>
</evidence>
<evidence type="ECO:0000256" key="1">
    <source>
        <dbReference type="ARBA" id="ARBA00004141"/>
    </source>
</evidence>
<feature type="transmembrane region" description="Helical" evidence="8">
    <location>
        <begin position="75"/>
        <end position="95"/>
    </location>
</feature>
<dbReference type="RefSeq" id="WP_129456333.1">
    <property type="nucleotide sequence ID" value="NZ_JACXYX010000001.1"/>
</dbReference>
<proteinExistence type="inferred from homology"/>
<dbReference type="Proteomes" id="UP000293291">
    <property type="component" value="Unassembled WGS sequence"/>
</dbReference>
<feature type="transmembrane region" description="Helical" evidence="8">
    <location>
        <begin position="167"/>
        <end position="186"/>
    </location>
</feature>
<evidence type="ECO:0000256" key="7">
    <source>
        <dbReference type="SAM" id="MobiDB-lite"/>
    </source>
</evidence>
<evidence type="ECO:0000256" key="3">
    <source>
        <dbReference type="ARBA" id="ARBA00022679"/>
    </source>
</evidence>
<name>A0A4Q2SBW3_9ACTN</name>
<comment type="caution">
    <text evidence="10">The sequence shown here is derived from an EMBL/GenBank/DDBJ whole genome shotgun (WGS) entry which is preliminary data.</text>
</comment>
<protein>
    <submittedName>
        <fullName evidence="10">Sugar transferase</fullName>
    </submittedName>
</protein>
<accession>A0A4Q2SBW3</accession>
<evidence type="ECO:0000256" key="4">
    <source>
        <dbReference type="ARBA" id="ARBA00022692"/>
    </source>
</evidence>
<dbReference type="PANTHER" id="PTHR30576">
    <property type="entry name" value="COLANIC BIOSYNTHESIS UDP-GLUCOSE LIPID CARRIER TRANSFERASE"/>
    <property type="match status" value="1"/>
</dbReference>
<feature type="domain" description="Bacterial sugar transferase" evidence="9">
    <location>
        <begin position="322"/>
        <end position="509"/>
    </location>
</feature>
<dbReference type="EMBL" id="SDWU01000020">
    <property type="protein sequence ID" value="RYB99131.1"/>
    <property type="molecule type" value="Genomic_DNA"/>
</dbReference>
<feature type="transmembrane region" description="Helical" evidence="8">
    <location>
        <begin position="101"/>
        <end position="122"/>
    </location>
</feature>
<dbReference type="InterPro" id="IPR017475">
    <property type="entry name" value="EPS_sugar_tfrase"/>
</dbReference>
<dbReference type="OrthoDB" id="9808602at2"/>
<dbReference type="Pfam" id="PF02397">
    <property type="entry name" value="Bac_transf"/>
    <property type="match status" value="1"/>
</dbReference>
<dbReference type="PANTHER" id="PTHR30576:SF10">
    <property type="entry name" value="SLL5057 PROTEIN"/>
    <property type="match status" value="1"/>
</dbReference>
<evidence type="ECO:0000256" key="5">
    <source>
        <dbReference type="ARBA" id="ARBA00022989"/>
    </source>
</evidence>
<feature type="transmembrane region" description="Helical" evidence="8">
    <location>
        <begin position="328"/>
        <end position="348"/>
    </location>
</feature>
<dbReference type="GO" id="GO:0016780">
    <property type="term" value="F:phosphotransferase activity, for other substituted phosphate groups"/>
    <property type="evidence" value="ECO:0007669"/>
    <property type="project" value="TreeGrafter"/>
</dbReference>
<feature type="transmembrane region" description="Helical" evidence="8">
    <location>
        <begin position="134"/>
        <end position="155"/>
    </location>
</feature>
<dbReference type="NCBIfam" id="TIGR03025">
    <property type="entry name" value="EPS_sugtrans"/>
    <property type="match status" value="1"/>
</dbReference>
<organism evidence="10 11">
    <name type="scientific">Nocardioides ganghwensis</name>
    <dbReference type="NCBI Taxonomy" id="252230"/>
    <lineage>
        <taxon>Bacteria</taxon>
        <taxon>Bacillati</taxon>
        <taxon>Actinomycetota</taxon>
        <taxon>Actinomycetes</taxon>
        <taxon>Propionibacteriales</taxon>
        <taxon>Nocardioidaceae</taxon>
        <taxon>Nocardioides</taxon>
    </lineage>
</organism>
<feature type="compositionally biased region" description="Polar residues" evidence="7">
    <location>
        <begin position="1"/>
        <end position="11"/>
    </location>
</feature>
<sequence>MTQTTVRTTSLDDAPLVPTVPRPRDTEPQTPSDAPLAAATSPAPVEPAPADPAPADLAPAVPVEELGRRRARRSWPVLGVDLVLALAVAGATGLALETLELELAVAAATAWPLLLLVAGHYRGQSLGESRGRRAWSAAWTGVRTCVLVLALTPWLGAATGPLADPLMLAQLVAMFAMASTAHALLVTRRHRPRLVLAGRPRDVREAMLELELAGHHEVVAACVTRASKVPLGDLPTYVGLGAAAEVADGHRADAVVVLPGARLAAAEVRRLHWAVAAVGAELCVGTGLIDVTPGRARVLASGGLNLVHVVPAALRGPRRWVKEVVERVASIVGMVLLLPVMLALGLMVRLDSPGPAIYRQERVGRDGRLFTMYKFRSMSTSADADRAHLVACNEADGVLFKIQQDPRITRVGRWLRRTSLDELPQLWNVVRGEMSLVGPRPALPDEVARYDVDPRRRLVVKPGMTGLWQVSGRSDLSWAESVRLDVRYVENWSLGMDLAIMVRTLRAVVSSRGAY</sequence>
<evidence type="ECO:0000256" key="2">
    <source>
        <dbReference type="ARBA" id="ARBA00006464"/>
    </source>
</evidence>
<keyword evidence="4 8" id="KW-0812">Transmembrane</keyword>
<evidence type="ECO:0000313" key="11">
    <source>
        <dbReference type="Proteomes" id="UP000293291"/>
    </source>
</evidence>
<reference evidence="10 11" key="1">
    <citation type="submission" date="2019-01" db="EMBL/GenBank/DDBJ databases">
        <title>Novel species of Nocardioides.</title>
        <authorList>
            <person name="Liu Q."/>
            <person name="Xin Y.-H."/>
        </authorList>
    </citation>
    <scope>NUCLEOTIDE SEQUENCE [LARGE SCALE GENOMIC DNA]</scope>
    <source>
        <strain evidence="10 11">CGMCC 4.6875</strain>
    </source>
</reference>
<keyword evidence="11" id="KW-1185">Reference proteome</keyword>
<comment type="similarity">
    <text evidence="2">Belongs to the bacterial sugar transferase family.</text>
</comment>
<dbReference type="InterPro" id="IPR003362">
    <property type="entry name" value="Bact_transf"/>
</dbReference>
<comment type="subcellular location">
    <subcellularLocation>
        <location evidence="1">Membrane</location>
        <topology evidence="1">Multi-pass membrane protein</topology>
    </subcellularLocation>
</comment>
<evidence type="ECO:0000256" key="6">
    <source>
        <dbReference type="ARBA" id="ARBA00023136"/>
    </source>
</evidence>
<keyword evidence="5 8" id="KW-1133">Transmembrane helix</keyword>
<gene>
    <name evidence="10" type="ORF">EUA07_16810</name>
</gene>